<dbReference type="SMART" id="SM00388">
    <property type="entry name" value="HisKA"/>
    <property type="match status" value="1"/>
</dbReference>
<dbReference type="Pfam" id="PF07696">
    <property type="entry name" value="7TMR-DISMED2"/>
    <property type="match status" value="1"/>
</dbReference>
<dbReference type="EMBL" id="JALJEJ010000002">
    <property type="protein sequence ID" value="MCJ8208939.1"/>
    <property type="molecule type" value="Genomic_DNA"/>
</dbReference>
<evidence type="ECO:0000256" key="4">
    <source>
        <dbReference type="SAM" id="Phobius"/>
    </source>
</evidence>
<dbReference type="PROSITE" id="PS50109">
    <property type="entry name" value="HIS_KIN"/>
    <property type="match status" value="1"/>
</dbReference>
<dbReference type="Proteomes" id="UP001139450">
    <property type="component" value="Unassembled WGS sequence"/>
</dbReference>
<evidence type="ECO:0000256" key="5">
    <source>
        <dbReference type="SAM" id="SignalP"/>
    </source>
</evidence>
<name>A0A9X1X5A4_9SPHI</name>
<dbReference type="SUPFAM" id="SSF55874">
    <property type="entry name" value="ATPase domain of HSP90 chaperone/DNA topoisomerase II/histidine kinase"/>
    <property type="match status" value="1"/>
</dbReference>
<keyword evidence="3" id="KW-0597">Phosphoprotein</keyword>
<keyword evidence="8" id="KW-1185">Reference proteome</keyword>
<evidence type="ECO:0000313" key="7">
    <source>
        <dbReference type="EMBL" id="MCJ8208939.1"/>
    </source>
</evidence>
<feature type="transmembrane region" description="Helical" evidence="4">
    <location>
        <begin position="359"/>
        <end position="379"/>
    </location>
</feature>
<evidence type="ECO:0000313" key="8">
    <source>
        <dbReference type="Proteomes" id="UP001139450"/>
    </source>
</evidence>
<evidence type="ECO:0000256" key="2">
    <source>
        <dbReference type="ARBA" id="ARBA00012438"/>
    </source>
</evidence>
<comment type="caution">
    <text evidence="7">The sequence shown here is derived from an EMBL/GenBank/DDBJ whole genome shotgun (WGS) entry which is preliminary data.</text>
</comment>
<dbReference type="GO" id="GO:0005524">
    <property type="term" value="F:ATP binding"/>
    <property type="evidence" value="ECO:0007669"/>
    <property type="project" value="UniProtKB-KW"/>
</dbReference>
<dbReference type="Gene3D" id="3.30.565.10">
    <property type="entry name" value="Histidine kinase-like ATPase, C-terminal domain"/>
    <property type="match status" value="1"/>
</dbReference>
<feature type="transmembrane region" description="Helical" evidence="4">
    <location>
        <begin position="330"/>
        <end position="347"/>
    </location>
</feature>
<evidence type="ECO:0000259" key="6">
    <source>
        <dbReference type="PROSITE" id="PS50109"/>
    </source>
</evidence>
<gene>
    <name evidence="7" type="ORF">MUY27_04410</name>
</gene>
<dbReference type="InterPro" id="IPR011622">
    <property type="entry name" value="7TMR_DISM_rcpt_extracell_dom2"/>
</dbReference>
<feature type="transmembrane region" description="Helical" evidence="4">
    <location>
        <begin position="246"/>
        <end position="263"/>
    </location>
</feature>
<dbReference type="PANTHER" id="PTHR43065:SF50">
    <property type="entry name" value="HISTIDINE KINASE"/>
    <property type="match status" value="1"/>
</dbReference>
<dbReference type="InterPro" id="IPR011623">
    <property type="entry name" value="7TMR_DISM_rcpt_extracell_dom1"/>
</dbReference>
<dbReference type="AlphaFoldDB" id="A0A9X1X5A4"/>
<dbReference type="InterPro" id="IPR036890">
    <property type="entry name" value="HATPase_C_sf"/>
</dbReference>
<dbReference type="Gene3D" id="1.10.287.130">
    <property type="match status" value="1"/>
</dbReference>
<accession>A0A9X1X5A4</accession>
<dbReference type="CDD" id="cd00082">
    <property type="entry name" value="HisKA"/>
    <property type="match status" value="1"/>
</dbReference>
<feature type="transmembrane region" description="Helical" evidence="4">
    <location>
        <begin position="297"/>
        <end position="318"/>
    </location>
</feature>
<dbReference type="PANTHER" id="PTHR43065">
    <property type="entry name" value="SENSOR HISTIDINE KINASE"/>
    <property type="match status" value="1"/>
</dbReference>
<feature type="domain" description="Histidine kinase" evidence="6">
    <location>
        <begin position="461"/>
        <end position="709"/>
    </location>
</feature>
<keyword evidence="4" id="KW-0812">Transmembrane</keyword>
<dbReference type="Pfam" id="PF02518">
    <property type="entry name" value="HATPase_c"/>
    <property type="match status" value="1"/>
</dbReference>
<feature type="signal peptide" evidence="5">
    <location>
        <begin position="1"/>
        <end position="19"/>
    </location>
</feature>
<dbReference type="InterPro" id="IPR005467">
    <property type="entry name" value="His_kinase_dom"/>
</dbReference>
<feature type="transmembrane region" description="Helical" evidence="4">
    <location>
        <begin position="275"/>
        <end position="291"/>
    </location>
</feature>
<dbReference type="InterPro" id="IPR004358">
    <property type="entry name" value="Sig_transdc_His_kin-like_C"/>
</dbReference>
<feature type="chain" id="PRO_5040753177" description="histidine kinase" evidence="5">
    <location>
        <begin position="20"/>
        <end position="710"/>
    </location>
</feature>
<organism evidence="7 8">
    <name type="scientific">Mucilaginibacter straminoryzae</name>
    <dbReference type="NCBI Taxonomy" id="2932774"/>
    <lineage>
        <taxon>Bacteria</taxon>
        <taxon>Pseudomonadati</taxon>
        <taxon>Bacteroidota</taxon>
        <taxon>Sphingobacteriia</taxon>
        <taxon>Sphingobacteriales</taxon>
        <taxon>Sphingobacteriaceae</taxon>
        <taxon>Mucilaginibacter</taxon>
    </lineage>
</organism>
<dbReference type="InterPro" id="IPR003594">
    <property type="entry name" value="HATPase_dom"/>
</dbReference>
<dbReference type="Gene3D" id="2.60.40.2380">
    <property type="match status" value="1"/>
</dbReference>
<keyword evidence="7" id="KW-0067">ATP-binding</keyword>
<proteinExistence type="predicted"/>
<evidence type="ECO:0000256" key="1">
    <source>
        <dbReference type="ARBA" id="ARBA00000085"/>
    </source>
</evidence>
<keyword evidence="4" id="KW-1133">Transmembrane helix</keyword>
<dbReference type="SMART" id="SM00387">
    <property type="entry name" value="HATPase_c"/>
    <property type="match status" value="1"/>
</dbReference>
<feature type="transmembrane region" description="Helical" evidence="4">
    <location>
        <begin position="179"/>
        <end position="200"/>
    </location>
</feature>
<dbReference type="GO" id="GO:0000155">
    <property type="term" value="F:phosphorelay sensor kinase activity"/>
    <property type="evidence" value="ECO:0007669"/>
    <property type="project" value="InterPro"/>
</dbReference>
<feature type="transmembrane region" description="Helical" evidence="4">
    <location>
        <begin position="207"/>
        <end position="226"/>
    </location>
</feature>
<evidence type="ECO:0000256" key="3">
    <source>
        <dbReference type="ARBA" id="ARBA00022553"/>
    </source>
</evidence>
<sequence length="710" mass="80357">MKKLFLVLMLLSFAVQLRAADTLTVRENDAILISKKFYEELEDPKALLQAREIINNPRFHQPDDELPEIKYDEAAIWLKVKIRNKTAQPFIPITISGSVIDEFDLYFVGTSKRLLHLKSSNPKFNSNQLQSNLTNINFALLPDSTRTIYLRIKSSANTVIPVQVHSATYFLQSISTQNLILGAFIGMVLVMAAYHLLLFFTVKDISYFYYTLYIISLALTQILLRGVGTNLFQNNQQLLNDIVQPITRMMLGITIILFVYEFLQIKNRGKTLQVYFKGMFIFYCLPLLFVITGLPHIAYNIISVSALMVSVSLLVIGGSLYFKGYTPAKYFMLAWTLFFVSIIVTVLRNQGLVPYNNFTLNIVLYSSAIEFVLFSVALADRINFYRQQHNQAQSAALAIALENERLITEQNLILERKVNERTVELIESNKTLQVSLENLQATQSQLIATEKMASLGQLTAGIAHEINNPINFVSANVQPLRLDFLEVFDLIEKYIAFEHEPDNGALKDEVNRYRQQIDVDYIKQEILTLLEGIEEGALRTKEIVDSLRTFSRTDEQSLKAADINKAILSTLVILRSAIPAYISIQPVLDKLPLINCYPGKISQVFINLISNSIDAIKAKDTHENEFILITTSDYEKEIEIRIKDTGTGISPEAKHRIFDPFYTTKEVGEGTGLGLSIVFGIIEKHQGHIEVESEPGVGTTITVRLPKNLN</sequence>
<dbReference type="PRINTS" id="PR00344">
    <property type="entry name" value="BCTRLSENSOR"/>
</dbReference>
<keyword evidence="4" id="KW-0472">Membrane</keyword>
<dbReference type="InterPro" id="IPR003661">
    <property type="entry name" value="HisK_dim/P_dom"/>
</dbReference>
<dbReference type="Pfam" id="PF07695">
    <property type="entry name" value="7TMR-DISM_7TM"/>
    <property type="match status" value="1"/>
</dbReference>
<keyword evidence="5" id="KW-0732">Signal</keyword>
<comment type="catalytic activity">
    <reaction evidence="1">
        <text>ATP + protein L-histidine = ADP + protein N-phospho-L-histidine.</text>
        <dbReference type="EC" id="2.7.13.3"/>
    </reaction>
</comment>
<dbReference type="InterPro" id="IPR036097">
    <property type="entry name" value="HisK_dim/P_sf"/>
</dbReference>
<protein>
    <recommendedName>
        <fullName evidence="2">histidine kinase</fullName>
        <ecNumber evidence="2">2.7.13.3</ecNumber>
    </recommendedName>
</protein>
<reference evidence="7" key="1">
    <citation type="submission" date="2022-04" db="EMBL/GenBank/DDBJ databases">
        <title>Mucilaginibacter sp. RS28 isolated from freshwater.</title>
        <authorList>
            <person name="Ko S.-R."/>
        </authorList>
    </citation>
    <scope>NUCLEOTIDE SEQUENCE</scope>
    <source>
        <strain evidence="7">RS28</strain>
    </source>
</reference>
<dbReference type="EC" id="2.7.13.3" evidence="2"/>
<keyword evidence="7" id="KW-0547">Nucleotide-binding</keyword>
<dbReference type="RefSeq" id="WP_245128774.1">
    <property type="nucleotide sequence ID" value="NZ_JALJEJ010000002.1"/>
</dbReference>
<dbReference type="SUPFAM" id="SSF47384">
    <property type="entry name" value="Homodimeric domain of signal transducing histidine kinase"/>
    <property type="match status" value="1"/>
</dbReference>